<dbReference type="AlphaFoldDB" id="A0AAE3VF08"/>
<reference evidence="1" key="1">
    <citation type="submission" date="2023-07" db="EMBL/GenBank/DDBJ databases">
        <title>Genomic Encyclopedia of Type Strains, Phase IV (KMG-IV): sequencing the most valuable type-strain genomes for metagenomic binning, comparative biology and taxonomic classification.</title>
        <authorList>
            <person name="Goeker M."/>
        </authorList>
    </citation>
    <scope>NUCLEOTIDE SEQUENCE</scope>
    <source>
        <strain evidence="1">DSM 24202</strain>
    </source>
</reference>
<dbReference type="InterPro" id="IPR012902">
    <property type="entry name" value="N_methyl_site"/>
</dbReference>
<gene>
    <name evidence="1" type="ORF">J3R75_001357</name>
</gene>
<evidence type="ECO:0000313" key="2">
    <source>
        <dbReference type="Proteomes" id="UP001238163"/>
    </source>
</evidence>
<accession>A0AAE3VF08</accession>
<dbReference type="SUPFAM" id="SSF54523">
    <property type="entry name" value="Pili subunits"/>
    <property type="match status" value="1"/>
</dbReference>
<protein>
    <submittedName>
        <fullName evidence="1">Prepilin-type N-terminal cleavage/methylation domain-containing protein/prepilin-type processing-associated H-X9-DG protein</fullName>
    </submittedName>
</protein>
<dbReference type="Pfam" id="PF07963">
    <property type="entry name" value="N_methyl"/>
    <property type="match status" value="1"/>
</dbReference>
<keyword evidence="2" id="KW-1185">Reference proteome</keyword>
<name>A0AAE3VF08_9BACT</name>
<sequence>MSFTLIELLVVIAIIAILAAMLLPALAKARDKARSITCVNNLKQIGLYQTMYLDDNDGVIQKRSGSIRPTTYGKWPDVLMPYIYPGVTPGDWSFHFGKTTSTGRIPRDPFACPSSEGCDYSYKSLHYGGNAAGYLSYGVTGAADKVNTIMNITNPSSRSFCMDMSRITTSQWGVSCYLSKRSEAMSGGGFLRHSSNSMLNVCFADGHVTSMKLNALPIDANTGDTDKFWGVVP</sequence>
<dbReference type="InterPro" id="IPR045584">
    <property type="entry name" value="Pilin-like"/>
</dbReference>
<dbReference type="Gene3D" id="3.30.700.10">
    <property type="entry name" value="Glycoprotein, Type 4 Pilin"/>
    <property type="match status" value="1"/>
</dbReference>
<comment type="caution">
    <text evidence="1">The sequence shown here is derived from an EMBL/GenBank/DDBJ whole genome shotgun (WGS) entry which is preliminary data.</text>
</comment>
<dbReference type="NCBIfam" id="TIGR02532">
    <property type="entry name" value="IV_pilin_GFxxxE"/>
    <property type="match status" value="1"/>
</dbReference>
<dbReference type="PANTHER" id="PTHR30093:SF2">
    <property type="entry name" value="TYPE II SECRETION SYSTEM PROTEIN H"/>
    <property type="match status" value="1"/>
</dbReference>
<organism evidence="1 2">
    <name type="scientific">Oligosphaera ethanolica</name>
    <dbReference type="NCBI Taxonomy" id="760260"/>
    <lineage>
        <taxon>Bacteria</taxon>
        <taxon>Pseudomonadati</taxon>
        <taxon>Lentisphaerota</taxon>
        <taxon>Oligosphaeria</taxon>
        <taxon>Oligosphaerales</taxon>
        <taxon>Oligosphaeraceae</taxon>
        <taxon>Oligosphaera</taxon>
    </lineage>
</organism>
<evidence type="ECO:0000313" key="1">
    <source>
        <dbReference type="EMBL" id="MDQ0289250.1"/>
    </source>
</evidence>
<proteinExistence type="predicted"/>
<dbReference type="RefSeq" id="WP_307260638.1">
    <property type="nucleotide sequence ID" value="NZ_JAUSVL010000001.1"/>
</dbReference>
<dbReference type="PANTHER" id="PTHR30093">
    <property type="entry name" value="GENERAL SECRETION PATHWAY PROTEIN G"/>
    <property type="match status" value="1"/>
</dbReference>
<dbReference type="EMBL" id="JAUSVL010000001">
    <property type="protein sequence ID" value="MDQ0289250.1"/>
    <property type="molecule type" value="Genomic_DNA"/>
</dbReference>
<dbReference type="Proteomes" id="UP001238163">
    <property type="component" value="Unassembled WGS sequence"/>
</dbReference>